<dbReference type="InterPro" id="IPR011009">
    <property type="entry name" value="Kinase-like_dom_sf"/>
</dbReference>
<feature type="compositionally biased region" description="Acidic residues" evidence="3">
    <location>
        <begin position="797"/>
        <end position="806"/>
    </location>
</feature>
<keyword evidence="7" id="KW-0418">Kinase</keyword>
<dbReference type="Gene3D" id="1.10.510.10">
    <property type="entry name" value="Transferase(Phosphotransferase) domain 1"/>
    <property type="match status" value="1"/>
</dbReference>
<dbReference type="InterPro" id="IPR008271">
    <property type="entry name" value="Ser/Thr_kinase_AS"/>
</dbReference>
<dbReference type="GO" id="GO:2000369">
    <property type="term" value="P:regulation of clathrin-dependent endocytosis"/>
    <property type="evidence" value="ECO:0007669"/>
    <property type="project" value="TreeGrafter"/>
</dbReference>
<dbReference type="SUPFAM" id="SSF46565">
    <property type="entry name" value="Chaperone J-domain"/>
    <property type="match status" value="1"/>
</dbReference>
<dbReference type="PANTHER" id="PTHR22967">
    <property type="entry name" value="SERINE/THREONINE PROTEIN KINASE"/>
    <property type="match status" value="1"/>
</dbReference>
<evidence type="ECO:0000259" key="5">
    <source>
        <dbReference type="PROSITE" id="PS51181"/>
    </source>
</evidence>
<evidence type="ECO:0000259" key="6">
    <source>
        <dbReference type="PROSITE" id="PS51182"/>
    </source>
</evidence>
<feature type="compositionally biased region" description="Low complexity" evidence="3">
    <location>
        <begin position="1022"/>
        <end position="1031"/>
    </location>
</feature>
<dbReference type="PROSITE" id="PS51182">
    <property type="entry name" value="C2_TENSIN"/>
    <property type="match status" value="1"/>
</dbReference>
<dbReference type="SMART" id="SM01326">
    <property type="entry name" value="PTEN_C2"/>
    <property type="match status" value="1"/>
</dbReference>
<name>A0AA35SQW2_GEOBA</name>
<dbReference type="SUPFAM" id="SSF56112">
    <property type="entry name" value="Protein kinase-like (PK-like)"/>
    <property type="match status" value="1"/>
</dbReference>
<comment type="similarity">
    <text evidence="1">Belongs to the protein kinase superfamily. AGC Ser/Thr protein kinase family. PKC subfamily.</text>
</comment>
<dbReference type="FunFam" id="1.10.287.110:FF:000002">
    <property type="entry name" value="putative tyrosine-protein phosphatase auxilin isoform X2"/>
    <property type="match status" value="1"/>
</dbReference>
<dbReference type="InterPro" id="IPR014020">
    <property type="entry name" value="Tensin_C2-dom"/>
</dbReference>
<feature type="compositionally biased region" description="Polar residues" evidence="3">
    <location>
        <begin position="950"/>
        <end position="966"/>
    </location>
</feature>
<dbReference type="GO" id="GO:0004674">
    <property type="term" value="F:protein serine/threonine kinase activity"/>
    <property type="evidence" value="ECO:0007669"/>
    <property type="project" value="TreeGrafter"/>
</dbReference>
<dbReference type="InterPro" id="IPR000719">
    <property type="entry name" value="Prot_kinase_dom"/>
</dbReference>
<feature type="domain" description="C2 tensin-type" evidence="6">
    <location>
        <begin position="449"/>
        <end position="592"/>
    </location>
</feature>
<dbReference type="Gene3D" id="2.60.40.1110">
    <property type="match status" value="1"/>
</dbReference>
<feature type="compositionally biased region" description="Basic and acidic residues" evidence="3">
    <location>
        <begin position="1184"/>
        <end position="1198"/>
    </location>
</feature>
<evidence type="ECO:0000259" key="4">
    <source>
        <dbReference type="PROSITE" id="PS50011"/>
    </source>
</evidence>
<dbReference type="SUPFAM" id="SSF52799">
    <property type="entry name" value="(Phosphotyrosine protein) phosphatases II"/>
    <property type="match status" value="1"/>
</dbReference>
<feature type="compositionally biased region" description="Gly residues" evidence="3">
    <location>
        <begin position="898"/>
        <end position="912"/>
    </location>
</feature>
<evidence type="ECO:0000256" key="1">
    <source>
        <dbReference type="ARBA" id="ARBA00005490"/>
    </source>
</evidence>
<feature type="region of interest" description="Disordered" evidence="3">
    <location>
        <begin position="666"/>
        <end position="1198"/>
    </location>
</feature>
<dbReference type="GO" id="GO:0005737">
    <property type="term" value="C:cytoplasm"/>
    <property type="evidence" value="ECO:0007669"/>
    <property type="project" value="TreeGrafter"/>
</dbReference>
<dbReference type="GO" id="GO:0045747">
    <property type="term" value="P:positive regulation of Notch signaling pathway"/>
    <property type="evidence" value="ECO:0007669"/>
    <property type="project" value="TreeGrafter"/>
</dbReference>
<feature type="domain" description="Phosphatase tensin-type" evidence="5">
    <location>
        <begin position="274"/>
        <end position="443"/>
    </location>
</feature>
<dbReference type="Pfam" id="PF10409">
    <property type="entry name" value="PTEN_C2"/>
    <property type="match status" value="1"/>
</dbReference>
<sequence length="1361" mass="148237">MEDIVNSIRLSPRHVLRVFFQTCSAVAHLHSQTPPIIHRDLKVENLLLTTGGSIKLCDFGSATTEHVAPDHSWTATERGLADDEIQQNTTPMYRSPEMIDLYSNHPICEMADIWALGCLLYKLCYREHPFEDSAKLRILSANYKLPSDDTTHLMFHSIIRACLQVNPADRPTVDSIVAQLYAMADKMRENLDQPSTELLTLTNSAPHTSNAPPTITQEVDLQTDEGNPSQVHAALHSTGQQAQKLFGIVKGGAGNLFKKLKDSSSTVVHQVANATQGSKRPSLDIAYITSRILAMSFPHEDSHHANSLWEVREFLETRHPSQYLVFNLSGHAYDTAQLNNQVADFAWPHKQMPDLEKLVNLCRNLDSWLRADKQNVIVLHCTDGRLVSALVVTAYLLFLNAFTSPLVPLKLFTFKRSLDIQIISPSPSQLRYLGYIMDLVGTKAYKPHSTSVTITALQMSSVPLFNAIKTGCKPFVEVFQNGERVFTSASHDTMDQIQSFSSDSGGVLVPLGTKVRGNVQVIIHHIRAIPIGRKANLGMTAVRMFQFQFHTGFVPPSSNTLNLERHELDGIVSKKEDRFPSPFQVLLGLEWDQSGEPCSPGISWQNLPHPTSSPLPAFSSLLEQEEIMKQFYALKPQGSEEIHRFHLSAGDMSVGSQLPNVAFYPHHHHQRQQGGYPENQGTGGNGGRPPQEQTPEPAATTTTAPQPPQSAKDFFSRLDWQGGESGYTAFAGESESDSDESSSSSEEEGNQEMFGQSPFGTTHTNHTPMPQLNGSSTSGGGLPHTTGPTLIKFGSESDSDGDDDNEPGQPQFRPPPQTAIPAPHQKSTFGDFDPWGPTATARSMNLLDLEDNLSPPSDSEQSEVRTVGTEAFKKKSSSLRSSPSPAPGTFSNQFDPFGGSGHRNSGGSGGDMFGNPGAFGHSGSSESLLKPAPSSSSQHTGGSSLLSPNIGGNNFHSSAPNVSSLSGGNGAFFTPTLSNIPQSPTASSHGGRRSMSAQQGNSGMTHGFSSGGRTSPFGGGLNLVSGSSVLGHHSQSTEHLQQQMGGRGGGGMRGSNRGDPFADLGNVKVGGGQSPTKSPSKPHTAPLATTGRPGYQYYNQKQTAATTAQTRAAGQTSKKPGGRGSVQSGGKTSYQPNYSSSVLGDRREKGPRPKMGVRQPLKKDDFSDLLSSQGFSKPAPGPRTLKDMRKESDIEGSIDPDRARVRDWAEGKERNIRALLSSLHTILWEGEPRWSECGMQQLIQPDQVRKMFRKACLSVHPDKVNLSLTHTHTHTHTQRVPTVLSFTSHLHACFFSLSFLHLHSFFFQVVINPPSVCVRIHQIPSLIVNNKPSKNTILPFYTFYTHPHTHTHTHPGPRHRT</sequence>
<keyword evidence="8" id="KW-1185">Reference proteome</keyword>
<dbReference type="Gene3D" id="1.10.287.110">
    <property type="entry name" value="DnaJ domain"/>
    <property type="match status" value="1"/>
</dbReference>
<feature type="compositionally biased region" description="Low complexity" evidence="3">
    <location>
        <begin position="1095"/>
        <end position="1116"/>
    </location>
</feature>
<dbReference type="PROSITE" id="PS50011">
    <property type="entry name" value="PROTEIN_KINASE_DOM"/>
    <property type="match status" value="1"/>
</dbReference>
<evidence type="ECO:0000256" key="3">
    <source>
        <dbReference type="SAM" id="MobiDB-lite"/>
    </source>
</evidence>
<dbReference type="Gene3D" id="3.90.190.10">
    <property type="entry name" value="Protein tyrosine phosphatase superfamily"/>
    <property type="match status" value="1"/>
</dbReference>
<feature type="compositionally biased region" description="Low complexity" evidence="3">
    <location>
        <begin position="689"/>
        <end position="704"/>
    </location>
</feature>
<feature type="compositionally biased region" description="Low complexity" evidence="3">
    <location>
        <begin position="934"/>
        <end position="947"/>
    </location>
</feature>
<reference evidence="7" key="1">
    <citation type="submission" date="2023-03" db="EMBL/GenBank/DDBJ databases">
        <authorList>
            <person name="Steffen K."/>
            <person name="Cardenas P."/>
        </authorList>
    </citation>
    <scope>NUCLEOTIDE SEQUENCE</scope>
</reference>
<feature type="domain" description="Protein kinase" evidence="4">
    <location>
        <begin position="1"/>
        <end position="182"/>
    </location>
</feature>
<feature type="compositionally biased region" description="Acidic residues" evidence="3">
    <location>
        <begin position="734"/>
        <end position="750"/>
    </location>
</feature>
<feature type="compositionally biased region" description="Polar residues" evidence="3">
    <location>
        <begin position="758"/>
        <end position="773"/>
    </location>
</feature>
<dbReference type="GO" id="GO:0035612">
    <property type="term" value="F:AP-2 adaptor complex binding"/>
    <property type="evidence" value="ECO:0007669"/>
    <property type="project" value="TreeGrafter"/>
</dbReference>
<dbReference type="GO" id="GO:0005524">
    <property type="term" value="F:ATP binding"/>
    <property type="evidence" value="ECO:0007669"/>
    <property type="project" value="InterPro"/>
</dbReference>
<keyword evidence="7" id="KW-0808">Transferase</keyword>
<evidence type="ECO:0000313" key="8">
    <source>
        <dbReference type="Proteomes" id="UP001174909"/>
    </source>
</evidence>
<keyword evidence="2" id="KW-0547">Nucleotide-binding</keyword>
<proteinExistence type="inferred from homology"/>
<dbReference type="PANTHER" id="PTHR22967:SF105">
    <property type="entry name" value="CYCLIN-G-ASSOCIATED KINASE"/>
    <property type="match status" value="1"/>
</dbReference>
<dbReference type="PROSITE" id="PS00108">
    <property type="entry name" value="PROTEIN_KINASE_ST"/>
    <property type="match status" value="1"/>
</dbReference>
<dbReference type="Proteomes" id="UP001174909">
    <property type="component" value="Unassembled WGS sequence"/>
</dbReference>
<dbReference type="InterPro" id="IPR029023">
    <property type="entry name" value="Tensin_phosphatase"/>
</dbReference>
<dbReference type="SUPFAM" id="SSF49562">
    <property type="entry name" value="C2 domain (Calcium/lipid-binding domain, CaLB)"/>
    <property type="match status" value="1"/>
</dbReference>
<dbReference type="InterPro" id="IPR036869">
    <property type="entry name" value="J_dom_sf"/>
</dbReference>
<feature type="compositionally biased region" description="Polar residues" evidence="3">
    <location>
        <begin position="995"/>
        <end position="1013"/>
    </location>
</feature>
<dbReference type="EMBL" id="CASHTH010002723">
    <property type="protein sequence ID" value="CAI8034318.1"/>
    <property type="molecule type" value="Genomic_DNA"/>
</dbReference>
<dbReference type="InterPro" id="IPR029021">
    <property type="entry name" value="Prot-tyrosine_phosphatase-like"/>
</dbReference>
<evidence type="ECO:0000313" key="7">
    <source>
        <dbReference type="EMBL" id="CAI8034318.1"/>
    </source>
</evidence>
<organism evidence="7 8">
    <name type="scientific">Geodia barretti</name>
    <name type="common">Barrett's horny sponge</name>
    <dbReference type="NCBI Taxonomy" id="519541"/>
    <lineage>
        <taxon>Eukaryota</taxon>
        <taxon>Metazoa</taxon>
        <taxon>Porifera</taxon>
        <taxon>Demospongiae</taxon>
        <taxon>Heteroscleromorpha</taxon>
        <taxon>Tetractinellida</taxon>
        <taxon>Astrophorina</taxon>
        <taxon>Geodiidae</taxon>
        <taxon>Geodia</taxon>
    </lineage>
</organism>
<dbReference type="Pfam" id="PF00069">
    <property type="entry name" value="Pkinase"/>
    <property type="match status" value="1"/>
</dbReference>
<evidence type="ECO:0000256" key="2">
    <source>
        <dbReference type="ARBA" id="ARBA00022741"/>
    </source>
</evidence>
<dbReference type="InterPro" id="IPR035892">
    <property type="entry name" value="C2_domain_sf"/>
</dbReference>
<feature type="compositionally biased region" description="Low complexity" evidence="3">
    <location>
        <begin position="783"/>
        <end position="796"/>
    </location>
</feature>
<dbReference type="PROSITE" id="PS51181">
    <property type="entry name" value="PPASE_TENSIN"/>
    <property type="match status" value="1"/>
</dbReference>
<feature type="compositionally biased region" description="Polar residues" evidence="3">
    <location>
        <begin position="1125"/>
        <end position="1142"/>
    </location>
</feature>
<feature type="compositionally biased region" description="Polar residues" evidence="3">
    <location>
        <begin position="975"/>
        <end position="988"/>
    </location>
</feature>
<comment type="caution">
    <text evidence="7">The sequence shown here is derived from an EMBL/GenBank/DDBJ whole genome shotgun (WGS) entry which is preliminary data.</text>
</comment>
<accession>A0AA35SQW2</accession>
<gene>
    <name evidence="7" type="ORF">GBAR_LOCUS19334</name>
</gene>
<dbReference type="SMART" id="SM00220">
    <property type="entry name" value="S_TKc"/>
    <property type="match status" value="1"/>
</dbReference>
<protein>
    <submittedName>
        <fullName evidence="7">Cyclin-G-associated kinase</fullName>
    </submittedName>
</protein>